<dbReference type="EMBL" id="VZQQ01000058">
    <property type="protein sequence ID" value="MBC8751542.1"/>
    <property type="molecule type" value="Genomic_DNA"/>
</dbReference>
<proteinExistence type="predicted"/>
<accession>A0ABR7PZ43</accession>
<protein>
    <submittedName>
        <fullName evidence="1">Uncharacterized protein</fullName>
    </submittedName>
</protein>
<name>A0ABR7PZ43_9BURK</name>
<evidence type="ECO:0000313" key="1">
    <source>
        <dbReference type="EMBL" id="MBC8751542.1"/>
    </source>
</evidence>
<sequence length="89" mass="10185">MASTGKSLRQMVDYWLAPCEGERVKVAKFRNRRLTRERYVCIEASRPAGPVAMFFFRHDDGNWCIYPPRLEQPAMSLTPWSGSCTDAVA</sequence>
<comment type="caution">
    <text evidence="1">The sequence shown here is derived from an EMBL/GenBank/DDBJ whole genome shotgun (WGS) entry which is preliminary data.</text>
</comment>
<organism evidence="1 2">
    <name type="scientific">Paraburkholderia podalyriae</name>
    <dbReference type="NCBI Taxonomy" id="1938811"/>
    <lineage>
        <taxon>Bacteria</taxon>
        <taxon>Pseudomonadati</taxon>
        <taxon>Pseudomonadota</taxon>
        <taxon>Betaproteobacteria</taxon>
        <taxon>Burkholderiales</taxon>
        <taxon>Burkholderiaceae</taxon>
        <taxon>Paraburkholderia</taxon>
    </lineage>
</organism>
<reference evidence="1 2" key="1">
    <citation type="submission" date="2019-09" db="EMBL/GenBank/DDBJ databases">
        <title>Paraburkholderia podalyriae sp. nov., A South African Podalyria-associated rhizobium.</title>
        <authorList>
            <person name="Mavima L."/>
            <person name="Beukes C.W."/>
            <person name="Palmer M."/>
            <person name="De Meyer S.E."/>
            <person name="James E.K."/>
            <person name="Maluk M."/>
            <person name="Avontuur J.R."/>
            <person name="Chan W.Y."/>
            <person name="Venter S.N."/>
            <person name="Steenkamp E.T."/>
        </authorList>
    </citation>
    <scope>NUCLEOTIDE SEQUENCE [LARGE SCALE GENOMIC DNA]</scope>
    <source>
        <strain evidence="1 2">WC7.3b</strain>
    </source>
</reference>
<gene>
    <name evidence="1" type="ORF">F6X42_34995</name>
</gene>
<evidence type="ECO:0000313" key="2">
    <source>
        <dbReference type="Proteomes" id="UP000736373"/>
    </source>
</evidence>
<dbReference type="Proteomes" id="UP000736373">
    <property type="component" value="Unassembled WGS sequence"/>
</dbReference>
<keyword evidence="2" id="KW-1185">Reference proteome</keyword>